<name>A0A0E9MWJ9_9BACT</name>
<sequence>MIPFVFGLNAITFGACNFSGLVPFLLRYALTTSYIFGIYLVYRSVAMLIRKRFPYNSDLFRRIAAMLPIFFLMNILMVSGLYAFHDLFPFHGCNSLFQHFWWVYLFSCISSITIVLINEAVANWKGWKKSVTETEKLRNAYQKTKLIGLKGQVNPHFLFNCFNSLSSLIAEDESEAEKFLNEMTRVHRYMLRGDDEFLVSVEEELKFVQSYVYLIKARFGPAIQVILEVSPADRQQHLPPLSLQVVLENIIYSNAASQEAPLCIYIGSRGQNKLLIRNNVNHKSRHDGMDYDEGLDNLINKYRLLNELMVEIIESAEQREIILPLIIEKEVVI</sequence>
<dbReference type="Proteomes" id="UP000033121">
    <property type="component" value="Unassembled WGS sequence"/>
</dbReference>
<evidence type="ECO:0000259" key="2">
    <source>
        <dbReference type="Pfam" id="PF06580"/>
    </source>
</evidence>
<organism evidence="3 4">
    <name type="scientific">Flavihumibacter petaseus NBRC 106054</name>
    <dbReference type="NCBI Taxonomy" id="1220578"/>
    <lineage>
        <taxon>Bacteria</taxon>
        <taxon>Pseudomonadati</taxon>
        <taxon>Bacteroidota</taxon>
        <taxon>Chitinophagia</taxon>
        <taxon>Chitinophagales</taxon>
        <taxon>Chitinophagaceae</taxon>
        <taxon>Flavihumibacter</taxon>
    </lineage>
</organism>
<feature type="transmembrane region" description="Helical" evidence="1">
    <location>
        <begin position="20"/>
        <end position="42"/>
    </location>
</feature>
<accession>A0A0E9MWJ9</accession>
<comment type="caution">
    <text evidence="3">The sequence shown here is derived from an EMBL/GenBank/DDBJ whole genome shotgun (WGS) entry which is preliminary data.</text>
</comment>
<dbReference type="GO" id="GO:0000155">
    <property type="term" value="F:phosphorelay sensor kinase activity"/>
    <property type="evidence" value="ECO:0007669"/>
    <property type="project" value="InterPro"/>
</dbReference>
<keyword evidence="4" id="KW-1185">Reference proteome</keyword>
<feature type="transmembrane region" description="Helical" evidence="1">
    <location>
        <begin position="63"/>
        <end position="84"/>
    </location>
</feature>
<keyword evidence="1" id="KW-0812">Transmembrane</keyword>
<evidence type="ECO:0000313" key="4">
    <source>
        <dbReference type="Proteomes" id="UP000033121"/>
    </source>
</evidence>
<evidence type="ECO:0000313" key="3">
    <source>
        <dbReference type="EMBL" id="GAO41868.1"/>
    </source>
</evidence>
<feature type="transmembrane region" description="Helical" evidence="1">
    <location>
        <begin position="99"/>
        <end position="121"/>
    </location>
</feature>
<dbReference type="PANTHER" id="PTHR34220:SF7">
    <property type="entry name" value="SENSOR HISTIDINE KINASE YPDA"/>
    <property type="match status" value="1"/>
</dbReference>
<dbReference type="GO" id="GO:0016020">
    <property type="term" value="C:membrane"/>
    <property type="evidence" value="ECO:0007669"/>
    <property type="project" value="InterPro"/>
</dbReference>
<dbReference type="InterPro" id="IPR050640">
    <property type="entry name" value="Bact_2-comp_sensor_kinase"/>
</dbReference>
<dbReference type="AlphaFoldDB" id="A0A0E9MWJ9"/>
<proteinExistence type="predicted"/>
<protein>
    <submittedName>
        <fullName evidence="3">Putative two-component histidine kinase</fullName>
    </submittedName>
</protein>
<keyword evidence="1" id="KW-0472">Membrane</keyword>
<keyword evidence="3" id="KW-0418">Kinase</keyword>
<dbReference type="PANTHER" id="PTHR34220">
    <property type="entry name" value="SENSOR HISTIDINE KINASE YPDA"/>
    <property type="match status" value="1"/>
</dbReference>
<gene>
    <name evidence="3" type="ORF">FPE01S_01_08830</name>
</gene>
<reference evidence="3 4" key="1">
    <citation type="submission" date="2015-04" db="EMBL/GenBank/DDBJ databases">
        <title>Whole genome shotgun sequence of Flavihumibacter petaseus NBRC 106054.</title>
        <authorList>
            <person name="Miyazawa S."/>
            <person name="Hosoyama A."/>
            <person name="Hashimoto M."/>
            <person name="Noguchi M."/>
            <person name="Tsuchikane K."/>
            <person name="Ohji S."/>
            <person name="Yamazoe A."/>
            <person name="Ichikawa N."/>
            <person name="Kimura A."/>
            <person name="Fujita N."/>
        </authorList>
    </citation>
    <scope>NUCLEOTIDE SEQUENCE [LARGE SCALE GENOMIC DNA]</scope>
    <source>
        <strain evidence="3 4">NBRC 106054</strain>
    </source>
</reference>
<keyword evidence="1" id="KW-1133">Transmembrane helix</keyword>
<evidence type="ECO:0000256" key="1">
    <source>
        <dbReference type="SAM" id="Phobius"/>
    </source>
</evidence>
<dbReference type="STRING" id="1220578.FPE01S_01_08830"/>
<feature type="domain" description="Signal transduction histidine kinase internal region" evidence="2">
    <location>
        <begin position="148"/>
        <end position="221"/>
    </location>
</feature>
<dbReference type="EMBL" id="BBWV01000001">
    <property type="protein sequence ID" value="GAO41868.1"/>
    <property type="molecule type" value="Genomic_DNA"/>
</dbReference>
<dbReference type="Pfam" id="PF06580">
    <property type="entry name" value="His_kinase"/>
    <property type="match status" value="1"/>
</dbReference>
<keyword evidence="3" id="KW-0808">Transferase</keyword>
<dbReference type="InterPro" id="IPR010559">
    <property type="entry name" value="Sig_transdc_His_kin_internal"/>
</dbReference>